<dbReference type="Proteomes" id="UP001497516">
    <property type="component" value="Chromosome 6"/>
</dbReference>
<feature type="compositionally biased region" description="Basic and acidic residues" evidence="1">
    <location>
        <begin position="18"/>
        <end position="27"/>
    </location>
</feature>
<sequence>MARNPFCLGAVIHVVLSENRDGEKEDTWSMLSDHDDVDGEEDDAEEEEGEEEDGEGENPNYPPYFYLQGNEEDDELSYADSYGVIPMPVVASFEGEF</sequence>
<reference evidence="2 3" key="1">
    <citation type="submission" date="2024-04" db="EMBL/GenBank/DDBJ databases">
        <authorList>
            <person name="Fracassetti M."/>
        </authorList>
    </citation>
    <scope>NUCLEOTIDE SEQUENCE [LARGE SCALE GENOMIC DNA]</scope>
</reference>
<protein>
    <submittedName>
        <fullName evidence="2">Uncharacterized protein</fullName>
    </submittedName>
</protein>
<organism evidence="2 3">
    <name type="scientific">Linum trigynum</name>
    <dbReference type="NCBI Taxonomy" id="586398"/>
    <lineage>
        <taxon>Eukaryota</taxon>
        <taxon>Viridiplantae</taxon>
        <taxon>Streptophyta</taxon>
        <taxon>Embryophyta</taxon>
        <taxon>Tracheophyta</taxon>
        <taxon>Spermatophyta</taxon>
        <taxon>Magnoliopsida</taxon>
        <taxon>eudicotyledons</taxon>
        <taxon>Gunneridae</taxon>
        <taxon>Pentapetalae</taxon>
        <taxon>rosids</taxon>
        <taxon>fabids</taxon>
        <taxon>Malpighiales</taxon>
        <taxon>Linaceae</taxon>
        <taxon>Linum</taxon>
    </lineage>
</organism>
<evidence type="ECO:0000256" key="1">
    <source>
        <dbReference type="SAM" id="MobiDB-lite"/>
    </source>
</evidence>
<proteinExistence type="predicted"/>
<evidence type="ECO:0000313" key="3">
    <source>
        <dbReference type="Proteomes" id="UP001497516"/>
    </source>
</evidence>
<evidence type="ECO:0000313" key="2">
    <source>
        <dbReference type="EMBL" id="CAL1395608.1"/>
    </source>
</evidence>
<gene>
    <name evidence="2" type="ORF">LTRI10_LOCUS36032</name>
</gene>
<name>A0AAV2FCS9_9ROSI</name>
<dbReference type="AlphaFoldDB" id="A0AAV2FCS9"/>
<dbReference type="EMBL" id="OZ034819">
    <property type="protein sequence ID" value="CAL1395608.1"/>
    <property type="molecule type" value="Genomic_DNA"/>
</dbReference>
<feature type="region of interest" description="Disordered" evidence="1">
    <location>
        <begin position="18"/>
        <end position="68"/>
    </location>
</feature>
<accession>A0AAV2FCS9</accession>
<keyword evidence="3" id="KW-1185">Reference proteome</keyword>
<feature type="compositionally biased region" description="Acidic residues" evidence="1">
    <location>
        <begin position="35"/>
        <end position="56"/>
    </location>
</feature>